<evidence type="ECO:0000256" key="3">
    <source>
        <dbReference type="ARBA" id="ARBA00022694"/>
    </source>
</evidence>
<dbReference type="PANTHER" id="PTHR11933">
    <property type="entry name" value="TRNA 5-METHYLAMINOMETHYL-2-THIOURIDYLATE -METHYLTRANSFERASE"/>
    <property type="match status" value="1"/>
</dbReference>
<dbReference type="STRING" id="1670800.BSQ44_08255"/>
<evidence type="ECO:0000259" key="11">
    <source>
        <dbReference type="Pfam" id="PF20259"/>
    </source>
</evidence>
<evidence type="ECO:0000313" key="13">
    <source>
        <dbReference type="Proteomes" id="UP000182840"/>
    </source>
</evidence>
<name>A0A1L3SPS9_9HYPH</name>
<dbReference type="Gene3D" id="3.40.50.620">
    <property type="entry name" value="HUPs"/>
    <property type="match status" value="1"/>
</dbReference>
<gene>
    <name evidence="9" type="primary">mnmA</name>
    <name evidence="12" type="ORF">BSQ44_08255</name>
</gene>
<evidence type="ECO:0000256" key="7">
    <source>
        <dbReference type="ARBA" id="ARBA00023157"/>
    </source>
</evidence>
<dbReference type="GO" id="GO:0002143">
    <property type="term" value="P:tRNA wobble position uridine thiolation"/>
    <property type="evidence" value="ECO:0007669"/>
    <property type="project" value="TreeGrafter"/>
</dbReference>
<evidence type="ECO:0000313" key="12">
    <source>
        <dbReference type="EMBL" id="APH71361.1"/>
    </source>
</evidence>
<dbReference type="GO" id="GO:0000049">
    <property type="term" value="F:tRNA binding"/>
    <property type="evidence" value="ECO:0007669"/>
    <property type="project" value="UniProtKB-KW"/>
</dbReference>
<proteinExistence type="inferred from homology"/>
<evidence type="ECO:0000256" key="6">
    <source>
        <dbReference type="ARBA" id="ARBA00022884"/>
    </source>
</evidence>
<dbReference type="InterPro" id="IPR004506">
    <property type="entry name" value="MnmA-like"/>
</dbReference>
<dbReference type="Gene3D" id="2.30.30.280">
    <property type="entry name" value="Adenine nucleotide alpha hydrolases-like domains"/>
    <property type="match status" value="1"/>
</dbReference>
<evidence type="ECO:0000256" key="1">
    <source>
        <dbReference type="ARBA" id="ARBA00022555"/>
    </source>
</evidence>
<dbReference type="Proteomes" id="UP000182840">
    <property type="component" value="Chromosome"/>
</dbReference>
<keyword evidence="1 9" id="KW-0820">tRNA-binding</keyword>
<feature type="active site" description="Cysteine persulfide intermediate" evidence="9">
    <location>
        <position position="208"/>
    </location>
</feature>
<dbReference type="InterPro" id="IPR023382">
    <property type="entry name" value="MnmA-like_central_sf"/>
</dbReference>
<feature type="domain" description="tRNA-specific 2-thiouridylase MnmA-like C-terminal" evidence="10">
    <location>
        <begin position="292"/>
        <end position="371"/>
    </location>
</feature>
<feature type="region of interest" description="Interaction with tRNA" evidence="9">
    <location>
        <begin position="158"/>
        <end position="160"/>
    </location>
</feature>
<dbReference type="EC" id="2.8.1.13" evidence="9"/>
<dbReference type="FunFam" id="2.30.30.280:FF:000001">
    <property type="entry name" value="tRNA-specific 2-thiouridylase MnmA"/>
    <property type="match status" value="1"/>
</dbReference>
<comment type="subcellular location">
    <subcellularLocation>
        <location evidence="9">Cytoplasm</location>
    </subcellularLocation>
</comment>
<feature type="active site" description="Nucleophile" evidence="9">
    <location>
        <position position="112"/>
    </location>
</feature>
<keyword evidence="9" id="KW-0963">Cytoplasm</keyword>
<dbReference type="GO" id="GO:0103016">
    <property type="term" value="F:tRNA-uridine 2-sulfurtransferase activity"/>
    <property type="evidence" value="ECO:0007669"/>
    <property type="project" value="UniProtKB-EC"/>
</dbReference>
<evidence type="ECO:0000259" key="10">
    <source>
        <dbReference type="Pfam" id="PF20258"/>
    </source>
</evidence>
<dbReference type="Pfam" id="PF03054">
    <property type="entry name" value="tRNA_Me_trans"/>
    <property type="match status" value="1"/>
</dbReference>
<dbReference type="Pfam" id="PF20259">
    <property type="entry name" value="tRNA_Me_trans_M"/>
    <property type="match status" value="1"/>
</dbReference>
<dbReference type="GO" id="GO:0005524">
    <property type="term" value="F:ATP binding"/>
    <property type="evidence" value="ECO:0007669"/>
    <property type="project" value="UniProtKB-KW"/>
</dbReference>
<dbReference type="InterPro" id="IPR046884">
    <property type="entry name" value="MnmA-like_central"/>
</dbReference>
<feature type="site" description="Interaction with tRNA" evidence="9">
    <location>
        <position position="137"/>
    </location>
</feature>
<evidence type="ECO:0000256" key="2">
    <source>
        <dbReference type="ARBA" id="ARBA00022679"/>
    </source>
</evidence>
<protein>
    <recommendedName>
        <fullName evidence="9">tRNA-specific 2-thiouridylase MnmA</fullName>
        <ecNumber evidence="9">2.8.1.13</ecNumber>
    </recommendedName>
</protein>
<dbReference type="NCBIfam" id="NF001138">
    <property type="entry name" value="PRK00143.1"/>
    <property type="match status" value="1"/>
</dbReference>
<dbReference type="EMBL" id="CP018171">
    <property type="protein sequence ID" value="APH71361.1"/>
    <property type="molecule type" value="Genomic_DNA"/>
</dbReference>
<dbReference type="GO" id="GO:0005737">
    <property type="term" value="C:cytoplasm"/>
    <property type="evidence" value="ECO:0007669"/>
    <property type="project" value="UniProtKB-SubCell"/>
</dbReference>
<dbReference type="RefSeq" id="WP_072602933.1">
    <property type="nucleotide sequence ID" value="NZ_CP018171.1"/>
</dbReference>
<reference evidence="13" key="1">
    <citation type="submission" date="2016-11" db="EMBL/GenBank/DDBJ databases">
        <title>Mesorhizobium oceanicum sp. nov., isolated from deep seawater in South China Sea.</title>
        <authorList>
            <person name="Fu G.-Y."/>
        </authorList>
    </citation>
    <scope>NUCLEOTIDE SEQUENCE [LARGE SCALE GENOMIC DNA]</scope>
    <source>
        <strain evidence="13">B7</strain>
    </source>
</reference>
<comment type="catalytic activity">
    <reaction evidence="8 9">
        <text>S-sulfanyl-L-cysteinyl-[protein] + uridine(34) in tRNA + AH2 + ATP = 2-thiouridine(34) in tRNA + L-cysteinyl-[protein] + A + AMP + diphosphate + H(+)</text>
        <dbReference type="Rhea" id="RHEA:47032"/>
        <dbReference type="Rhea" id="RHEA-COMP:10131"/>
        <dbReference type="Rhea" id="RHEA-COMP:11726"/>
        <dbReference type="Rhea" id="RHEA-COMP:11727"/>
        <dbReference type="Rhea" id="RHEA-COMP:11728"/>
        <dbReference type="ChEBI" id="CHEBI:13193"/>
        <dbReference type="ChEBI" id="CHEBI:15378"/>
        <dbReference type="ChEBI" id="CHEBI:17499"/>
        <dbReference type="ChEBI" id="CHEBI:29950"/>
        <dbReference type="ChEBI" id="CHEBI:30616"/>
        <dbReference type="ChEBI" id="CHEBI:33019"/>
        <dbReference type="ChEBI" id="CHEBI:61963"/>
        <dbReference type="ChEBI" id="CHEBI:65315"/>
        <dbReference type="ChEBI" id="CHEBI:87170"/>
        <dbReference type="ChEBI" id="CHEBI:456215"/>
        <dbReference type="EC" id="2.8.1.13"/>
    </reaction>
</comment>
<dbReference type="NCBIfam" id="TIGR00420">
    <property type="entry name" value="trmU"/>
    <property type="match status" value="1"/>
</dbReference>
<evidence type="ECO:0000256" key="9">
    <source>
        <dbReference type="HAMAP-Rule" id="MF_00144"/>
    </source>
</evidence>
<dbReference type="Gene3D" id="2.40.30.10">
    <property type="entry name" value="Translation factors"/>
    <property type="match status" value="1"/>
</dbReference>
<feature type="site" description="Interaction with tRNA" evidence="9">
    <location>
        <position position="351"/>
    </location>
</feature>
<keyword evidence="2 9" id="KW-0808">Transferase</keyword>
<dbReference type="AlphaFoldDB" id="A0A1L3SPS9"/>
<feature type="binding site" evidence="9">
    <location>
        <position position="136"/>
    </location>
    <ligand>
        <name>ATP</name>
        <dbReference type="ChEBI" id="CHEBI:30616"/>
    </ligand>
</feature>
<keyword evidence="5 9" id="KW-0067">ATP-binding</keyword>
<dbReference type="CDD" id="cd01998">
    <property type="entry name" value="MnmA_TRMU-like"/>
    <property type="match status" value="1"/>
</dbReference>
<dbReference type="FunFam" id="3.40.50.620:FF:000115">
    <property type="entry name" value="tRNA-specific 2-thiouridylase MnmA"/>
    <property type="match status" value="1"/>
</dbReference>
<evidence type="ECO:0000256" key="4">
    <source>
        <dbReference type="ARBA" id="ARBA00022741"/>
    </source>
</evidence>
<sequence>MNSLDLPGRPEDTRIVVAMSGGVDSSVVAGLLKKEGYDVVGVTLQLYDHGAAVHRAGSCCAGRDIEDARRVAETLGIPHYVLDYEQRFREAVIDPFAASYASGETPIPCVACNQTVKFADLLGTARELGAEALATGHYIRSRANGVHRALFRPVDADRDQSYFLFATTQEQLDYLRFPLGGMAKPQVRALAAELGLSVAAKQDSQDICFVPQGRYTDVIAKLRPNASVAGDIVHIDGRVLGRHDGILHYTIGQRRGIGVATGEALYVVHLDADAARVVVGPREALETRRVSLRGVNWLGDEPLDALAGTPVEVFAKVRSTRPPRPALLHVNRDGGVEVELTEGETGVAPGQACVLYSDDCNEARVLGGGFIERTRRSGKAEAMLARIAEAPAV</sequence>
<feature type="binding site" evidence="9">
    <location>
        <position position="44"/>
    </location>
    <ligand>
        <name>ATP</name>
        <dbReference type="ChEBI" id="CHEBI:30616"/>
    </ligand>
</feature>
<organism evidence="12 13">
    <name type="scientific">Aquibium oceanicum</name>
    <dbReference type="NCBI Taxonomy" id="1670800"/>
    <lineage>
        <taxon>Bacteria</taxon>
        <taxon>Pseudomonadati</taxon>
        <taxon>Pseudomonadota</taxon>
        <taxon>Alphaproteobacteria</taxon>
        <taxon>Hyphomicrobiales</taxon>
        <taxon>Phyllobacteriaceae</taxon>
        <taxon>Aquibium</taxon>
    </lineage>
</organism>
<evidence type="ECO:0000256" key="8">
    <source>
        <dbReference type="ARBA" id="ARBA00051542"/>
    </source>
</evidence>
<dbReference type="SUPFAM" id="SSF52402">
    <property type="entry name" value="Adenine nucleotide alpha hydrolases-like"/>
    <property type="match status" value="1"/>
</dbReference>
<comment type="caution">
    <text evidence="9">Lacks conserved residue(s) required for the propagation of feature annotation.</text>
</comment>
<dbReference type="InterPro" id="IPR046885">
    <property type="entry name" value="MnmA-like_C"/>
</dbReference>
<evidence type="ECO:0000256" key="5">
    <source>
        <dbReference type="ARBA" id="ARBA00022840"/>
    </source>
</evidence>
<keyword evidence="3 9" id="KW-0819">tRNA processing</keyword>
<keyword evidence="7" id="KW-1015">Disulfide bond</keyword>
<dbReference type="InterPro" id="IPR014729">
    <property type="entry name" value="Rossmann-like_a/b/a_fold"/>
</dbReference>
<comment type="function">
    <text evidence="9">Catalyzes the 2-thiolation of uridine at the wobble position (U34) of tRNA, leading to the formation of s(2)U34.</text>
</comment>
<feature type="binding site" evidence="9">
    <location>
        <begin position="18"/>
        <end position="25"/>
    </location>
    <ligand>
        <name>ATP</name>
        <dbReference type="ChEBI" id="CHEBI:30616"/>
    </ligand>
</feature>
<keyword evidence="4 9" id="KW-0547">Nucleotide-binding</keyword>
<dbReference type="OrthoDB" id="9800696at2"/>
<comment type="similarity">
    <text evidence="9">Belongs to the MnmA/TRMU family.</text>
</comment>
<dbReference type="KEGG" id="meso:BSQ44_08255"/>
<keyword evidence="13" id="KW-1185">Reference proteome</keyword>
<dbReference type="HAMAP" id="MF_00144">
    <property type="entry name" value="tRNA_thiouridyl_MnmA"/>
    <property type="match status" value="1"/>
</dbReference>
<feature type="domain" description="tRNA-specific 2-thiouridylase MnmA-like central" evidence="11">
    <location>
        <begin position="224"/>
        <end position="280"/>
    </location>
</feature>
<dbReference type="PANTHER" id="PTHR11933:SF5">
    <property type="entry name" value="MITOCHONDRIAL TRNA-SPECIFIC 2-THIOURIDYLASE 1"/>
    <property type="match status" value="1"/>
</dbReference>
<accession>A0A1L3SPS9</accession>
<keyword evidence="6 9" id="KW-0694">RNA-binding</keyword>
<dbReference type="Pfam" id="PF20258">
    <property type="entry name" value="tRNA_Me_trans_C"/>
    <property type="match status" value="1"/>
</dbReference>